<evidence type="ECO:0008006" key="8">
    <source>
        <dbReference type="Google" id="ProtNLM"/>
    </source>
</evidence>
<keyword evidence="2" id="KW-0328">Glycosyltransferase</keyword>
<dbReference type="Proteomes" id="UP001107558">
    <property type="component" value="Chromosome 1"/>
</dbReference>
<comment type="caution">
    <text evidence="6">The sequence shown here is derived from an EMBL/GenBank/DDBJ whole genome shotgun (WGS) entry which is preliminary data.</text>
</comment>
<comment type="similarity">
    <text evidence="1">Belongs to the UDP-glycosyltransferase family.</text>
</comment>
<keyword evidence="4" id="KW-0472">Membrane</keyword>
<dbReference type="Pfam" id="PF00201">
    <property type="entry name" value="UDPGT"/>
    <property type="match status" value="1"/>
</dbReference>
<evidence type="ECO:0000256" key="3">
    <source>
        <dbReference type="ARBA" id="ARBA00022679"/>
    </source>
</evidence>
<accession>A0A9J6CRC0</accession>
<reference evidence="6" key="1">
    <citation type="submission" date="2021-03" db="EMBL/GenBank/DDBJ databases">
        <title>Chromosome level genome of the anhydrobiotic midge Polypedilum vanderplanki.</title>
        <authorList>
            <person name="Yoshida Y."/>
            <person name="Kikawada T."/>
            <person name="Gusev O."/>
        </authorList>
    </citation>
    <scope>NUCLEOTIDE SEQUENCE</scope>
    <source>
        <strain evidence="6">NIAS01</strain>
        <tissue evidence="6">Whole body or cell culture</tissue>
    </source>
</reference>
<dbReference type="OrthoDB" id="5835829at2759"/>
<evidence type="ECO:0000256" key="2">
    <source>
        <dbReference type="ARBA" id="ARBA00022676"/>
    </source>
</evidence>
<dbReference type="PANTHER" id="PTHR48043">
    <property type="entry name" value="EG:EG0003.4 PROTEIN-RELATED"/>
    <property type="match status" value="1"/>
</dbReference>
<evidence type="ECO:0000313" key="6">
    <source>
        <dbReference type="EMBL" id="KAG5684174.1"/>
    </source>
</evidence>
<dbReference type="EMBL" id="JADBJN010000001">
    <property type="protein sequence ID" value="KAG5684174.1"/>
    <property type="molecule type" value="Genomic_DNA"/>
</dbReference>
<evidence type="ECO:0000313" key="7">
    <source>
        <dbReference type="Proteomes" id="UP001107558"/>
    </source>
</evidence>
<proteinExistence type="inferred from homology"/>
<keyword evidence="5" id="KW-0732">Signal</keyword>
<name>A0A9J6CRC0_POLVA</name>
<dbReference type="AlphaFoldDB" id="A0A9J6CRC0"/>
<gene>
    <name evidence="6" type="ORF">PVAND_013415</name>
</gene>
<keyword evidence="7" id="KW-1185">Reference proteome</keyword>
<dbReference type="InterPro" id="IPR050271">
    <property type="entry name" value="UDP-glycosyltransferase"/>
</dbReference>
<dbReference type="CDD" id="cd03784">
    <property type="entry name" value="GT1_Gtf-like"/>
    <property type="match status" value="1"/>
</dbReference>
<sequence>MKISIVLLTLIIVNLSTASRILFLFPTPSKSHMIIVHALSTALAEKGHHVTVFSPFPLNKKINNHREFESPIRPELKELFRKFTTGEVSKFKMLFMFPKLGVQLAEDMIYTDDFQRILNERFDMIIIGLTANHFLLGFGEHFNCPTAMLSVQRHSSYTNIPVGNPIEINAVNHAFFPSGSLKNFIHRVQNFLAGVFDILMFAGIDYYEKLAYEKIFPSSRHRSYEESKSNISLVLVNDHFSEGNVRPNLPAVVEIRGIQVKEIPDELPQDIQKFLDDANEGAILFSLGTNFQTAFLSDNFVEMLMKVLSKLKQKVIMKWDSEINEKPENVMIKKWLPQDDILAHKNMKLFISHCGLGGIVESKYHGVTILGLPIFGDQEVNCNEIVSEGWSLQLNLKTITENELQNTINELLHNETYSNKVKKFSQLYQDRPMSPKESAIYWIEYVIRHHGAPHMQYFAVHQNFWQRTSLDVLAFLAICVIASFKLLKFVFKTLLGKLFKSKKTISVSKKTK</sequence>
<keyword evidence="4" id="KW-0812">Transmembrane</keyword>
<evidence type="ECO:0000256" key="4">
    <source>
        <dbReference type="SAM" id="Phobius"/>
    </source>
</evidence>
<dbReference type="InterPro" id="IPR002213">
    <property type="entry name" value="UDP_glucos_trans"/>
</dbReference>
<feature type="chain" id="PRO_5039941993" description="UDP-glucuronosyltransferase" evidence="5">
    <location>
        <begin position="19"/>
        <end position="512"/>
    </location>
</feature>
<organism evidence="6 7">
    <name type="scientific">Polypedilum vanderplanki</name>
    <name type="common">Sleeping chironomid midge</name>
    <dbReference type="NCBI Taxonomy" id="319348"/>
    <lineage>
        <taxon>Eukaryota</taxon>
        <taxon>Metazoa</taxon>
        <taxon>Ecdysozoa</taxon>
        <taxon>Arthropoda</taxon>
        <taxon>Hexapoda</taxon>
        <taxon>Insecta</taxon>
        <taxon>Pterygota</taxon>
        <taxon>Neoptera</taxon>
        <taxon>Endopterygota</taxon>
        <taxon>Diptera</taxon>
        <taxon>Nematocera</taxon>
        <taxon>Chironomoidea</taxon>
        <taxon>Chironomidae</taxon>
        <taxon>Chironominae</taxon>
        <taxon>Polypedilum</taxon>
        <taxon>Polypedilum</taxon>
    </lineage>
</organism>
<evidence type="ECO:0000256" key="1">
    <source>
        <dbReference type="ARBA" id="ARBA00009995"/>
    </source>
</evidence>
<dbReference type="Gene3D" id="3.40.50.2000">
    <property type="entry name" value="Glycogen Phosphorylase B"/>
    <property type="match status" value="2"/>
</dbReference>
<evidence type="ECO:0000256" key="5">
    <source>
        <dbReference type="SAM" id="SignalP"/>
    </source>
</evidence>
<feature type="transmembrane region" description="Helical" evidence="4">
    <location>
        <begin position="472"/>
        <end position="491"/>
    </location>
</feature>
<feature type="signal peptide" evidence="5">
    <location>
        <begin position="1"/>
        <end position="18"/>
    </location>
</feature>
<dbReference type="GO" id="GO:0008194">
    <property type="term" value="F:UDP-glycosyltransferase activity"/>
    <property type="evidence" value="ECO:0007669"/>
    <property type="project" value="InterPro"/>
</dbReference>
<dbReference type="PANTHER" id="PTHR48043:SF159">
    <property type="entry name" value="EG:EG0003.4 PROTEIN-RELATED"/>
    <property type="match status" value="1"/>
</dbReference>
<dbReference type="SUPFAM" id="SSF53756">
    <property type="entry name" value="UDP-Glycosyltransferase/glycogen phosphorylase"/>
    <property type="match status" value="1"/>
</dbReference>
<dbReference type="FunFam" id="3.40.50.2000:FF:000050">
    <property type="entry name" value="UDP-glucuronosyltransferase"/>
    <property type="match status" value="1"/>
</dbReference>
<protein>
    <recommendedName>
        <fullName evidence="8">UDP-glucuronosyltransferase</fullName>
    </recommendedName>
</protein>
<keyword evidence="3" id="KW-0808">Transferase</keyword>
<keyword evidence="4" id="KW-1133">Transmembrane helix</keyword>